<dbReference type="Pfam" id="PF18329">
    <property type="entry name" value="SGBP_B_XBD"/>
    <property type="match status" value="1"/>
</dbReference>
<dbReference type="SUPFAM" id="SSF81296">
    <property type="entry name" value="E set domains"/>
    <property type="match status" value="1"/>
</dbReference>
<organism evidence="4 5">
    <name type="scientific">Candidatus Bacteroides merdipullorum</name>
    <dbReference type="NCBI Taxonomy" id="2838474"/>
    <lineage>
        <taxon>Bacteria</taxon>
        <taxon>Pseudomonadati</taxon>
        <taxon>Bacteroidota</taxon>
        <taxon>Bacteroidia</taxon>
        <taxon>Bacteroidales</taxon>
        <taxon>Bacteroidaceae</taxon>
        <taxon>Bacteroides</taxon>
    </lineage>
</organism>
<feature type="domain" description="Surface glycan-binding protein B xyloglucan binding" evidence="3">
    <location>
        <begin position="315"/>
        <end position="488"/>
    </location>
</feature>
<evidence type="ECO:0000259" key="2">
    <source>
        <dbReference type="Pfam" id="PF01833"/>
    </source>
</evidence>
<dbReference type="InterPro" id="IPR013783">
    <property type="entry name" value="Ig-like_fold"/>
</dbReference>
<accession>A0A9D2CX25</accession>
<dbReference type="InterPro" id="IPR014756">
    <property type="entry name" value="Ig_E-set"/>
</dbReference>
<dbReference type="Pfam" id="PF01833">
    <property type="entry name" value="TIG"/>
    <property type="match status" value="1"/>
</dbReference>
<feature type="signal peptide" evidence="1">
    <location>
        <begin position="1"/>
        <end position="24"/>
    </location>
</feature>
<evidence type="ECO:0000259" key="3">
    <source>
        <dbReference type="Pfam" id="PF18329"/>
    </source>
</evidence>
<evidence type="ECO:0000313" key="4">
    <source>
        <dbReference type="EMBL" id="HIZ01089.1"/>
    </source>
</evidence>
<feature type="domain" description="IPT/TIG" evidence="2">
    <location>
        <begin position="231"/>
        <end position="307"/>
    </location>
</feature>
<sequence length="491" mass="53335">MNKLMNCGWPAVLMLALLTAFSVASCQDDEDGGGAPVIHYVRVTDPALADSTFTDAQPGTMIAVIGERLGGLQAVYINGYEVSINSTLATSTCIILTIPTVDEENPDLFQLVGTNPELPAEIRVVTDHGTATYAFHVLSPAPFISRLAVEYPVDPGEEMSIIGGNFYELQKIYFSEDSITVAQEVTEYTVNDDFDEITFNAPSTVIEQGYLFVVCYTDTAVVEFIRNAPKPTITAISSTMPVVGSEVTITGQNFIGLTGIDVNGEFTIPATDIEVSAAYDELTFVMPQAPAQSGTLAVNTVGGTAEWPGTFYPIENVILDYDNVGWFIWGSGSGVFTTDGSAPPFVATGNYTSITGTISAWNYWWNQSVNNAVYSMEAIPGGTSTADLELQFECYIEQAYEGPVMQIVMGGNFDYSLTNYVPVSVFSGEMETGHWMQVSVPLSQIVAESTWQEFLNRGNSEFGVYYTNPTEMADVYIGVHMDNFRVVPIED</sequence>
<proteinExistence type="predicted"/>
<keyword evidence="1" id="KW-0732">Signal</keyword>
<gene>
    <name evidence="4" type="ORF">H9819_02405</name>
</gene>
<name>A0A9D2CX25_9BACE</name>
<feature type="chain" id="PRO_5039061793" evidence="1">
    <location>
        <begin position="25"/>
        <end position="491"/>
    </location>
</feature>
<dbReference type="Proteomes" id="UP000824023">
    <property type="component" value="Unassembled WGS sequence"/>
</dbReference>
<dbReference type="EMBL" id="DXCK01000039">
    <property type="protein sequence ID" value="HIZ01089.1"/>
    <property type="molecule type" value="Genomic_DNA"/>
</dbReference>
<dbReference type="GO" id="GO:0030247">
    <property type="term" value="F:polysaccharide binding"/>
    <property type="evidence" value="ECO:0007669"/>
    <property type="project" value="InterPro"/>
</dbReference>
<reference evidence="4" key="1">
    <citation type="journal article" date="2021" name="PeerJ">
        <title>Extensive microbial diversity within the chicken gut microbiome revealed by metagenomics and culture.</title>
        <authorList>
            <person name="Gilroy R."/>
            <person name="Ravi A."/>
            <person name="Getino M."/>
            <person name="Pursley I."/>
            <person name="Horton D.L."/>
            <person name="Alikhan N.F."/>
            <person name="Baker D."/>
            <person name="Gharbi K."/>
            <person name="Hall N."/>
            <person name="Watson M."/>
            <person name="Adriaenssens E.M."/>
            <person name="Foster-Nyarko E."/>
            <person name="Jarju S."/>
            <person name="Secka A."/>
            <person name="Antonio M."/>
            <person name="Oren A."/>
            <person name="Chaudhuri R.R."/>
            <person name="La Ragione R."/>
            <person name="Hildebrand F."/>
            <person name="Pallen M.J."/>
        </authorList>
    </citation>
    <scope>NUCLEOTIDE SEQUENCE</scope>
    <source>
        <strain evidence="4">ChiHjej12B11-24981</strain>
    </source>
</reference>
<evidence type="ECO:0000256" key="1">
    <source>
        <dbReference type="SAM" id="SignalP"/>
    </source>
</evidence>
<reference evidence="4" key="2">
    <citation type="submission" date="2021-04" db="EMBL/GenBank/DDBJ databases">
        <authorList>
            <person name="Gilroy R."/>
        </authorList>
    </citation>
    <scope>NUCLEOTIDE SEQUENCE</scope>
    <source>
        <strain evidence="4">ChiHjej12B11-24981</strain>
    </source>
</reference>
<comment type="caution">
    <text evidence="4">The sequence shown here is derived from an EMBL/GenBank/DDBJ whole genome shotgun (WGS) entry which is preliminary data.</text>
</comment>
<protein>
    <submittedName>
        <fullName evidence="4">IPT/TIG domain-containing protein</fullName>
    </submittedName>
</protein>
<dbReference type="AlphaFoldDB" id="A0A9D2CX25"/>
<dbReference type="InterPro" id="IPR002909">
    <property type="entry name" value="IPT_dom"/>
</dbReference>
<evidence type="ECO:0000313" key="5">
    <source>
        <dbReference type="Proteomes" id="UP000824023"/>
    </source>
</evidence>
<dbReference type="PROSITE" id="PS51257">
    <property type="entry name" value="PROKAR_LIPOPROTEIN"/>
    <property type="match status" value="1"/>
</dbReference>
<dbReference type="InterPro" id="IPR040475">
    <property type="entry name" value="SGBP_B_XBD"/>
</dbReference>
<dbReference type="Gene3D" id="2.60.40.10">
    <property type="entry name" value="Immunoglobulins"/>
    <property type="match status" value="3"/>
</dbReference>